<evidence type="ECO:0000313" key="14">
    <source>
        <dbReference type="Proteomes" id="UP000285981"/>
    </source>
</evidence>
<keyword evidence="9" id="KW-0472">Membrane</keyword>
<keyword evidence="8" id="KW-1278">Translocase</keyword>
<dbReference type="Pfam" id="PF08352">
    <property type="entry name" value="oligo_HPY"/>
    <property type="match status" value="1"/>
</dbReference>
<reference evidence="13 14" key="1">
    <citation type="submission" date="2018-08" db="EMBL/GenBank/DDBJ databases">
        <title>A genome reference for cultivated species of the human gut microbiota.</title>
        <authorList>
            <person name="Zou Y."/>
            <person name="Xue W."/>
            <person name="Luo G."/>
        </authorList>
    </citation>
    <scope>NUCLEOTIDE SEQUENCE [LARGE SCALE GENOMIC DNA]</scope>
    <source>
        <strain evidence="12 13">AF12-11</strain>
        <strain evidence="11 14">AF21-25</strain>
    </source>
</reference>
<keyword evidence="4" id="KW-1003">Cell membrane</keyword>
<name>A0A395XN17_9FIRM</name>
<dbReference type="CDD" id="cd03257">
    <property type="entry name" value="ABC_NikE_OppD_transporters"/>
    <property type="match status" value="1"/>
</dbReference>
<evidence type="ECO:0000256" key="4">
    <source>
        <dbReference type="ARBA" id="ARBA00022475"/>
    </source>
</evidence>
<dbReference type="PANTHER" id="PTHR43297">
    <property type="entry name" value="OLIGOPEPTIDE TRANSPORT ATP-BINDING PROTEIN APPD"/>
    <property type="match status" value="1"/>
</dbReference>
<evidence type="ECO:0000256" key="1">
    <source>
        <dbReference type="ARBA" id="ARBA00004202"/>
    </source>
</evidence>
<evidence type="ECO:0000256" key="8">
    <source>
        <dbReference type="ARBA" id="ARBA00022967"/>
    </source>
</evidence>
<dbReference type="InterPro" id="IPR003439">
    <property type="entry name" value="ABC_transporter-like_ATP-bd"/>
</dbReference>
<dbReference type="PROSITE" id="PS00211">
    <property type="entry name" value="ABC_TRANSPORTER_1"/>
    <property type="match status" value="1"/>
</dbReference>
<dbReference type="Proteomes" id="UP000266376">
    <property type="component" value="Unassembled WGS sequence"/>
</dbReference>
<dbReference type="SMART" id="SM00382">
    <property type="entry name" value="AAA"/>
    <property type="match status" value="1"/>
</dbReference>
<dbReference type="InterPro" id="IPR013563">
    <property type="entry name" value="Oligopep_ABC_C"/>
</dbReference>
<dbReference type="SUPFAM" id="SSF52540">
    <property type="entry name" value="P-loop containing nucleoside triphosphate hydrolases"/>
    <property type="match status" value="1"/>
</dbReference>
<dbReference type="EMBL" id="QRVU01000006">
    <property type="protein sequence ID" value="RGS73065.1"/>
    <property type="molecule type" value="Genomic_DNA"/>
</dbReference>
<dbReference type="RefSeq" id="WP_119195997.1">
    <property type="nucleotide sequence ID" value="NZ_JAAIOE010000005.1"/>
</dbReference>
<proteinExistence type="inferred from homology"/>
<evidence type="ECO:0000256" key="6">
    <source>
        <dbReference type="ARBA" id="ARBA00022741"/>
    </source>
</evidence>
<evidence type="ECO:0000313" key="13">
    <source>
        <dbReference type="Proteomes" id="UP000266376"/>
    </source>
</evidence>
<keyword evidence="3" id="KW-0813">Transport</keyword>
<protein>
    <submittedName>
        <fullName evidence="12">ABC transporter ATP-binding protein</fullName>
    </submittedName>
</protein>
<keyword evidence="5" id="KW-0997">Cell inner membrane</keyword>
<dbReference type="GO" id="GO:0016887">
    <property type="term" value="F:ATP hydrolysis activity"/>
    <property type="evidence" value="ECO:0007669"/>
    <property type="project" value="InterPro"/>
</dbReference>
<keyword evidence="7 12" id="KW-0067">ATP-binding</keyword>
<comment type="similarity">
    <text evidence="2">Belongs to the ABC transporter superfamily.</text>
</comment>
<dbReference type="InterPro" id="IPR027417">
    <property type="entry name" value="P-loop_NTPase"/>
</dbReference>
<sequence>MKNDVIVSIENLHVNLMTTRGVVCAVRGADLDIKKGEIHGLVGESGCGKTMTSKSILRLHDEKRMLYEGSIKLRDSKGSIKDILQLPMNEVRKMRGSEVSMIFQDPVVSLNPLLTIGNQMVEMLRTHYQDMTKDQAKQKTLKLLDLVGIKPAAERYKQYPFEFSGGMLQRIMIAMALSCDPQLLIADECTTALDVTTQAQILDLMKHLQETIGMSILFITHNFGVVAEICDRASVMYAGKIVETSTVEDLFDHPKHPYTKALIESIPKSGRPGEKLVTIPGAPPSLVKPIKGCAFAERCQYANENCKCQQPEMIQVGPGHECACFLSEGKVE</sequence>
<dbReference type="GO" id="GO:0005886">
    <property type="term" value="C:plasma membrane"/>
    <property type="evidence" value="ECO:0007669"/>
    <property type="project" value="UniProtKB-SubCell"/>
</dbReference>
<evidence type="ECO:0000313" key="11">
    <source>
        <dbReference type="EMBL" id="RGS73065.1"/>
    </source>
</evidence>
<comment type="subcellular location">
    <subcellularLocation>
        <location evidence="1">Cell membrane</location>
        <topology evidence="1">Peripheral membrane protein</topology>
    </subcellularLocation>
</comment>
<dbReference type="Gene3D" id="3.40.50.300">
    <property type="entry name" value="P-loop containing nucleotide triphosphate hydrolases"/>
    <property type="match status" value="1"/>
</dbReference>
<dbReference type="NCBIfam" id="TIGR01727">
    <property type="entry name" value="oligo_HPY"/>
    <property type="match status" value="1"/>
</dbReference>
<evidence type="ECO:0000256" key="5">
    <source>
        <dbReference type="ARBA" id="ARBA00022519"/>
    </source>
</evidence>
<dbReference type="InterPro" id="IPR017871">
    <property type="entry name" value="ABC_transporter-like_CS"/>
</dbReference>
<accession>A0A395XN17</accession>
<evidence type="ECO:0000256" key="2">
    <source>
        <dbReference type="ARBA" id="ARBA00005417"/>
    </source>
</evidence>
<evidence type="ECO:0000256" key="7">
    <source>
        <dbReference type="ARBA" id="ARBA00022840"/>
    </source>
</evidence>
<dbReference type="InterPro" id="IPR050388">
    <property type="entry name" value="ABC_Ni/Peptide_Import"/>
</dbReference>
<gene>
    <name evidence="12" type="ORF">DWV67_05935</name>
    <name evidence="11" type="ORF">DWX78_02160</name>
</gene>
<evidence type="ECO:0000259" key="10">
    <source>
        <dbReference type="PROSITE" id="PS50893"/>
    </source>
</evidence>
<dbReference type="AlphaFoldDB" id="A0A395XN17"/>
<evidence type="ECO:0000313" key="12">
    <source>
        <dbReference type="EMBL" id="RGW54114.1"/>
    </source>
</evidence>
<comment type="caution">
    <text evidence="12">The sequence shown here is derived from an EMBL/GenBank/DDBJ whole genome shotgun (WGS) entry which is preliminary data.</text>
</comment>
<dbReference type="InterPro" id="IPR003593">
    <property type="entry name" value="AAA+_ATPase"/>
</dbReference>
<dbReference type="GO" id="GO:0015833">
    <property type="term" value="P:peptide transport"/>
    <property type="evidence" value="ECO:0007669"/>
    <property type="project" value="InterPro"/>
</dbReference>
<feature type="domain" description="ABC transporter" evidence="10">
    <location>
        <begin position="7"/>
        <end position="263"/>
    </location>
</feature>
<organism evidence="12 13">
    <name type="scientific">Dorea formicigenerans</name>
    <dbReference type="NCBI Taxonomy" id="39486"/>
    <lineage>
        <taxon>Bacteria</taxon>
        <taxon>Bacillati</taxon>
        <taxon>Bacillota</taxon>
        <taxon>Clostridia</taxon>
        <taxon>Lachnospirales</taxon>
        <taxon>Lachnospiraceae</taxon>
        <taxon>Dorea</taxon>
    </lineage>
</organism>
<dbReference type="Proteomes" id="UP000285981">
    <property type="component" value="Unassembled WGS sequence"/>
</dbReference>
<evidence type="ECO:0000256" key="3">
    <source>
        <dbReference type="ARBA" id="ARBA00022448"/>
    </source>
</evidence>
<dbReference type="GO" id="GO:0005524">
    <property type="term" value="F:ATP binding"/>
    <property type="evidence" value="ECO:0007669"/>
    <property type="project" value="UniProtKB-KW"/>
</dbReference>
<evidence type="ECO:0000256" key="9">
    <source>
        <dbReference type="ARBA" id="ARBA00023136"/>
    </source>
</evidence>
<dbReference type="EMBL" id="QSAJ01000011">
    <property type="protein sequence ID" value="RGW54114.1"/>
    <property type="molecule type" value="Genomic_DNA"/>
</dbReference>
<dbReference type="PROSITE" id="PS50893">
    <property type="entry name" value="ABC_TRANSPORTER_2"/>
    <property type="match status" value="1"/>
</dbReference>
<dbReference type="PANTHER" id="PTHR43297:SF14">
    <property type="entry name" value="ATPASE AAA-TYPE CORE DOMAIN-CONTAINING PROTEIN"/>
    <property type="match status" value="1"/>
</dbReference>
<dbReference type="Pfam" id="PF00005">
    <property type="entry name" value="ABC_tran"/>
    <property type="match status" value="1"/>
</dbReference>
<dbReference type="FunFam" id="3.40.50.300:FF:000016">
    <property type="entry name" value="Oligopeptide ABC transporter ATP-binding component"/>
    <property type="match status" value="1"/>
</dbReference>
<keyword evidence="6" id="KW-0547">Nucleotide-binding</keyword>